<dbReference type="CDD" id="cd19531">
    <property type="entry name" value="LCL_NRPS-like"/>
    <property type="match status" value="1"/>
</dbReference>
<dbReference type="InterPro" id="IPR001242">
    <property type="entry name" value="Condensation_dom"/>
</dbReference>
<evidence type="ECO:0000313" key="2">
    <source>
        <dbReference type="EMBL" id="MBP2703235.1"/>
    </source>
</evidence>
<dbReference type="AlphaFoldDB" id="A0A940WD07"/>
<dbReference type="GO" id="GO:0008610">
    <property type="term" value="P:lipid biosynthetic process"/>
    <property type="evidence" value="ECO:0007669"/>
    <property type="project" value="UniProtKB-ARBA"/>
</dbReference>
<dbReference type="Gene3D" id="3.30.559.10">
    <property type="entry name" value="Chloramphenicol acetyltransferase-like domain"/>
    <property type="match status" value="1"/>
</dbReference>
<dbReference type="Pfam" id="PF00668">
    <property type="entry name" value="Condensation"/>
    <property type="match status" value="1"/>
</dbReference>
<dbReference type="GO" id="GO:0009239">
    <property type="term" value="P:enterobactin biosynthetic process"/>
    <property type="evidence" value="ECO:0007669"/>
    <property type="project" value="TreeGrafter"/>
</dbReference>
<organism evidence="2 3">
    <name type="scientific">Microbispora oryzae</name>
    <dbReference type="NCBI Taxonomy" id="2806554"/>
    <lineage>
        <taxon>Bacteria</taxon>
        <taxon>Bacillati</taxon>
        <taxon>Actinomycetota</taxon>
        <taxon>Actinomycetes</taxon>
        <taxon>Streptosporangiales</taxon>
        <taxon>Streptosporangiaceae</taxon>
        <taxon>Microbispora</taxon>
    </lineage>
</organism>
<protein>
    <recommendedName>
        <fullName evidence="1">Condensation domain-containing protein</fullName>
    </recommendedName>
</protein>
<accession>A0A940WD07</accession>
<dbReference type="GO" id="GO:0047527">
    <property type="term" value="F:2,3-dihydroxybenzoate-serine ligase activity"/>
    <property type="evidence" value="ECO:0007669"/>
    <property type="project" value="TreeGrafter"/>
</dbReference>
<dbReference type="Proteomes" id="UP000674234">
    <property type="component" value="Unassembled WGS sequence"/>
</dbReference>
<dbReference type="Gene3D" id="3.30.559.30">
    <property type="entry name" value="Nonribosomal peptide synthetase, condensation domain"/>
    <property type="match status" value="1"/>
</dbReference>
<sequence length="496" mass="53228">MDPEVLRKLAGLSGAERARLLGRLRRNAGVADAAARLEPRGGGGPAAASFVQEQLWFLHQLAPAQPSYNVSFSFRLSGPLDEARLLSVIDGIVARHDVLRARLVLRDGALTQVPDVELPPVEIVDLPDEAAVRERVLRLAREPFDLGAGPLTRIALLRLSPVEHLLVWVAHHCILDGWSFGLILDELRAGYQGETRPAPELRYADVAAWQRERLAAGEYAAPLARWRTRLEGAPSVTFPTDRPRPAAQTFAGAQVDFTVPDDVAAALTALADRSGVTLFSVLLAAYQALLARWSGAPSVVVGVPLAGRGRPELNGVMGPLANTLPVRADLPLDATFADVLARVHGSVLDALEDQDVPFARMVEQLAEGRDPSRNPLFQVLFNLGNLPQGADGVDLTPDLRLRPDAHPNGTVRMDAELTMESGAGGLGGRLEYATALYDPDTAAGLVDGFQRLLAAVAADPGVRVADLPGPPPREPAPARPVAARRARRSRMWAELL</sequence>
<dbReference type="EMBL" id="JAFCNB010000002">
    <property type="protein sequence ID" value="MBP2703235.1"/>
    <property type="molecule type" value="Genomic_DNA"/>
</dbReference>
<dbReference type="GO" id="GO:0043041">
    <property type="term" value="P:amino acid activation for nonribosomal peptide biosynthetic process"/>
    <property type="evidence" value="ECO:0007669"/>
    <property type="project" value="TreeGrafter"/>
</dbReference>
<keyword evidence="3" id="KW-1185">Reference proteome</keyword>
<feature type="domain" description="Condensation" evidence="1">
    <location>
        <begin position="47"/>
        <end position="468"/>
    </location>
</feature>
<reference evidence="2" key="1">
    <citation type="submission" date="2021-02" db="EMBL/GenBank/DDBJ databases">
        <title>Draft genome sequence of Microbispora sp. RL4-1S isolated from rice leaves in Thailand.</title>
        <authorList>
            <person name="Muangham S."/>
            <person name="Duangmal K."/>
        </authorList>
    </citation>
    <scope>NUCLEOTIDE SEQUENCE</scope>
    <source>
        <strain evidence="2">RL4-1S</strain>
    </source>
</reference>
<evidence type="ECO:0000313" key="3">
    <source>
        <dbReference type="Proteomes" id="UP000674234"/>
    </source>
</evidence>
<dbReference type="PANTHER" id="PTHR45527:SF1">
    <property type="entry name" value="FATTY ACID SYNTHASE"/>
    <property type="match status" value="1"/>
</dbReference>
<dbReference type="GO" id="GO:0005829">
    <property type="term" value="C:cytosol"/>
    <property type="evidence" value="ECO:0007669"/>
    <property type="project" value="TreeGrafter"/>
</dbReference>
<proteinExistence type="predicted"/>
<dbReference type="InterPro" id="IPR023213">
    <property type="entry name" value="CAT-like_dom_sf"/>
</dbReference>
<name>A0A940WD07_9ACTN</name>
<dbReference type="RefSeq" id="WP_210154520.1">
    <property type="nucleotide sequence ID" value="NZ_JAFCNB010000002.1"/>
</dbReference>
<dbReference type="GO" id="GO:0031177">
    <property type="term" value="F:phosphopantetheine binding"/>
    <property type="evidence" value="ECO:0007669"/>
    <property type="project" value="TreeGrafter"/>
</dbReference>
<evidence type="ECO:0000259" key="1">
    <source>
        <dbReference type="Pfam" id="PF00668"/>
    </source>
</evidence>
<dbReference type="SUPFAM" id="SSF52777">
    <property type="entry name" value="CoA-dependent acyltransferases"/>
    <property type="match status" value="2"/>
</dbReference>
<comment type="caution">
    <text evidence="2">The sequence shown here is derived from an EMBL/GenBank/DDBJ whole genome shotgun (WGS) entry which is preliminary data.</text>
</comment>
<gene>
    <name evidence="2" type="ORF">JOL79_05400</name>
</gene>
<dbReference type="GO" id="GO:0009366">
    <property type="term" value="C:enterobactin synthetase complex"/>
    <property type="evidence" value="ECO:0007669"/>
    <property type="project" value="TreeGrafter"/>
</dbReference>
<dbReference type="PANTHER" id="PTHR45527">
    <property type="entry name" value="NONRIBOSOMAL PEPTIDE SYNTHETASE"/>
    <property type="match status" value="1"/>
</dbReference>